<dbReference type="EMBL" id="JAEVLS010000009">
    <property type="protein sequence ID" value="MBM0108767.1"/>
    <property type="molecule type" value="Genomic_DNA"/>
</dbReference>
<evidence type="ECO:0000313" key="3">
    <source>
        <dbReference type="EMBL" id="MBM0108767.1"/>
    </source>
</evidence>
<feature type="compositionally biased region" description="Low complexity" evidence="1">
    <location>
        <begin position="440"/>
        <end position="464"/>
    </location>
</feature>
<keyword evidence="4" id="KW-1185">Reference proteome</keyword>
<sequence length="479" mass="51903">MAYSNYRSDWNRDSQERGRSGPRDEREQRQFSHRDHDEEELRRSRESMRRDYYGNELGGRGRGGYGGRDQEDLGPRYGREFNRGYGQGDYDQYYGDYGQGGSMGGRSSQSAYGRGREHLGGEAGRHWGNEEGGWEGRENEQWRNRDVHGQYDRDANYGGFSSSGTGNYQGYGGSGGSYQGGRGRSQGGRSWGYQGSQGYTGGGSQFGEDQGGSYQGGQGRWGEAGTQYSASEYGGHEQGRYGQRGDYGYGGSERSRQGQGFGQGRNPSDYRPGQGGYGQGGFGQRGYSQGGHSQSSAGRPSGGRAYGEYSGTPSGYFGEDQRRGGQGRSEWGSQGQEQQSGLFRGRGPKGYKRSDDRIREEVCDCLTDDDELDASNIDVSVKDGEVTLSGFVTSREDKRRAEMLAERLSGVKEVQNSIRVQDQQRMQTGAQSGGQGGAQAGSQSGSQSGAQAGTSSSQSGTTTGRGDKGDKGKESNVQH</sequence>
<organism evidence="3 4">
    <name type="scientific">Steroidobacter gossypii</name>
    <dbReference type="NCBI Taxonomy" id="2805490"/>
    <lineage>
        <taxon>Bacteria</taxon>
        <taxon>Pseudomonadati</taxon>
        <taxon>Pseudomonadota</taxon>
        <taxon>Gammaproteobacteria</taxon>
        <taxon>Steroidobacterales</taxon>
        <taxon>Steroidobacteraceae</taxon>
        <taxon>Steroidobacter</taxon>
    </lineage>
</organism>
<dbReference type="Gene3D" id="3.30.1340.30">
    <property type="match status" value="1"/>
</dbReference>
<dbReference type="SMART" id="SM00749">
    <property type="entry name" value="BON"/>
    <property type="match status" value="1"/>
</dbReference>
<feature type="compositionally biased region" description="Basic and acidic residues" evidence="1">
    <location>
        <begin position="68"/>
        <end position="82"/>
    </location>
</feature>
<dbReference type="Pfam" id="PF04972">
    <property type="entry name" value="BON"/>
    <property type="match status" value="1"/>
</dbReference>
<gene>
    <name evidence="3" type="ORF">JM946_28885</name>
</gene>
<dbReference type="PANTHER" id="PTHR34606">
    <property type="entry name" value="BON DOMAIN-CONTAINING PROTEIN"/>
    <property type="match status" value="1"/>
</dbReference>
<proteinExistence type="predicted"/>
<accession>A0ABS1X6B1</accession>
<protein>
    <submittedName>
        <fullName evidence="3">BON domain-containing protein</fullName>
    </submittedName>
</protein>
<evidence type="ECO:0000259" key="2">
    <source>
        <dbReference type="PROSITE" id="PS50914"/>
    </source>
</evidence>
<feature type="compositionally biased region" description="Polar residues" evidence="1">
    <location>
        <begin position="414"/>
        <end position="426"/>
    </location>
</feature>
<evidence type="ECO:0000313" key="4">
    <source>
        <dbReference type="Proteomes" id="UP000661077"/>
    </source>
</evidence>
<feature type="region of interest" description="Disordered" evidence="1">
    <location>
        <begin position="414"/>
        <end position="479"/>
    </location>
</feature>
<feature type="compositionally biased region" description="Gly residues" evidence="1">
    <location>
        <begin position="56"/>
        <end position="67"/>
    </location>
</feature>
<dbReference type="InterPro" id="IPR007055">
    <property type="entry name" value="BON_dom"/>
</dbReference>
<dbReference type="InterPro" id="IPR051686">
    <property type="entry name" value="Lipoprotein_DolP"/>
</dbReference>
<dbReference type="PANTHER" id="PTHR34606:SF15">
    <property type="entry name" value="BON DOMAIN-CONTAINING PROTEIN"/>
    <property type="match status" value="1"/>
</dbReference>
<feature type="compositionally biased region" description="Low complexity" evidence="1">
    <location>
        <begin position="328"/>
        <end position="341"/>
    </location>
</feature>
<feature type="compositionally biased region" description="Gly residues" evidence="1">
    <location>
        <begin position="198"/>
        <end position="222"/>
    </location>
</feature>
<feature type="compositionally biased region" description="Basic and acidic residues" evidence="1">
    <location>
        <begin position="465"/>
        <end position="479"/>
    </location>
</feature>
<dbReference type="PROSITE" id="PS50914">
    <property type="entry name" value="BON"/>
    <property type="match status" value="1"/>
</dbReference>
<feature type="compositionally biased region" description="Basic and acidic residues" evidence="1">
    <location>
        <begin position="114"/>
        <end position="155"/>
    </location>
</feature>
<dbReference type="InterPro" id="IPR014004">
    <property type="entry name" value="Transpt-assoc_nodulatn_dom_bac"/>
</dbReference>
<feature type="domain" description="BON" evidence="2">
    <location>
        <begin position="354"/>
        <end position="422"/>
    </location>
</feature>
<feature type="compositionally biased region" description="Basic and acidic residues" evidence="1">
    <location>
        <begin position="9"/>
        <end position="53"/>
    </location>
</feature>
<feature type="compositionally biased region" description="Gly residues" evidence="1">
    <location>
        <begin position="273"/>
        <end position="284"/>
    </location>
</feature>
<dbReference type="RefSeq" id="WP_203170931.1">
    <property type="nucleotide sequence ID" value="NZ_JAEVLS010000009.1"/>
</dbReference>
<comment type="caution">
    <text evidence="3">The sequence shown here is derived from an EMBL/GenBank/DDBJ whole genome shotgun (WGS) entry which is preliminary data.</text>
</comment>
<name>A0ABS1X6B1_9GAMM</name>
<dbReference type="Proteomes" id="UP000661077">
    <property type="component" value="Unassembled WGS sequence"/>
</dbReference>
<reference evidence="3 4" key="1">
    <citation type="journal article" date="2021" name="Int. J. Syst. Evol. Microbiol.">
        <title>Steroidobacter gossypii sp. nov., isolated from soil of cotton cropping field.</title>
        <authorList>
            <person name="Huang R."/>
            <person name="Yang S."/>
            <person name="Zhen C."/>
            <person name="Liu W."/>
        </authorList>
    </citation>
    <scope>NUCLEOTIDE SEQUENCE [LARGE SCALE GENOMIC DNA]</scope>
    <source>
        <strain evidence="3 4">S1-65</strain>
    </source>
</reference>
<evidence type="ECO:0000256" key="1">
    <source>
        <dbReference type="SAM" id="MobiDB-lite"/>
    </source>
</evidence>
<feature type="region of interest" description="Disordered" evidence="1">
    <location>
        <begin position="1"/>
        <end position="358"/>
    </location>
</feature>
<feature type="compositionally biased region" description="Gly residues" evidence="1">
    <location>
        <begin position="167"/>
        <end position="190"/>
    </location>
</feature>